<evidence type="ECO:0000256" key="2">
    <source>
        <dbReference type="ARBA" id="ARBA00006375"/>
    </source>
</evidence>
<dbReference type="EMBL" id="HBFX01016037">
    <property type="protein sequence ID" value="CAD8955139.1"/>
    <property type="molecule type" value="Transcribed_RNA"/>
</dbReference>
<accession>A0A6U4ULH9</accession>
<keyword evidence="3 9" id="KW-0813">Transport</keyword>
<dbReference type="AlphaFoldDB" id="A0A6U4ULH9"/>
<evidence type="ECO:0000256" key="4">
    <source>
        <dbReference type="ARBA" id="ARBA00022692"/>
    </source>
</evidence>
<dbReference type="Gene3D" id="1.50.40.10">
    <property type="entry name" value="Mitochondrial carrier domain"/>
    <property type="match status" value="1"/>
</dbReference>
<evidence type="ECO:0008006" key="11">
    <source>
        <dbReference type="Google" id="ProtNLM"/>
    </source>
</evidence>
<dbReference type="PANTHER" id="PTHR45618">
    <property type="entry name" value="MITOCHONDRIAL DICARBOXYLATE CARRIER-RELATED"/>
    <property type="match status" value="1"/>
</dbReference>
<comment type="similarity">
    <text evidence="2 9">Belongs to the mitochondrial carrier (TC 2.A.29) family.</text>
</comment>
<evidence type="ECO:0000256" key="8">
    <source>
        <dbReference type="PROSITE-ProRule" id="PRU00282"/>
    </source>
</evidence>
<feature type="repeat" description="Solcar" evidence="8">
    <location>
        <begin position="32"/>
        <end position="125"/>
    </location>
</feature>
<keyword evidence="4 8" id="KW-0812">Transmembrane</keyword>
<dbReference type="InterPro" id="IPR050391">
    <property type="entry name" value="Mito_Metabolite_Transporter"/>
</dbReference>
<reference evidence="10" key="1">
    <citation type="submission" date="2021-01" db="EMBL/GenBank/DDBJ databases">
        <authorList>
            <person name="Corre E."/>
            <person name="Pelletier E."/>
            <person name="Niang G."/>
            <person name="Scheremetjew M."/>
            <person name="Finn R."/>
            <person name="Kale V."/>
            <person name="Holt S."/>
            <person name="Cochrane G."/>
            <person name="Meng A."/>
            <person name="Brown T."/>
            <person name="Cohen L."/>
        </authorList>
    </citation>
    <scope>NUCLEOTIDE SEQUENCE</scope>
    <source>
        <strain evidence="10">CCMP644</strain>
    </source>
</reference>
<evidence type="ECO:0000256" key="3">
    <source>
        <dbReference type="ARBA" id="ARBA00022448"/>
    </source>
</evidence>
<protein>
    <recommendedName>
        <fullName evidence="11">Mitochondrial carrier protein</fullName>
    </recommendedName>
</protein>
<sequence length="320" mass="35380">MSGSIIANITAASAAEAIPVLKKEEWMSEQTKNDLVRLVMAGVSSTVAQCCVHGVETIKVRMQVEGNAPRGPGVPLKYPNVYHGGLYLYQHEGVAGLYKGITAAALREMSYSSLRFGLYEPFKRMLGETDPSKTELWVKFTAGALAGIAGSALANPTDVLKVRMQAAEGPSRPMMSHVREVLADGGWKAFYRGVNATIIRAAILNATKLAAYDETKYMLKRNGILEEGMQLHFVASMFAGVMVAATTSPVDLIRTRIMNQPKGEKHYNGMLDCLRKVVRSEGIWVLYRGFTPQWMRFGPFTIIQFMVWERMRALYGMKGI</sequence>
<dbReference type="Pfam" id="PF00153">
    <property type="entry name" value="Mito_carr"/>
    <property type="match status" value="3"/>
</dbReference>
<evidence type="ECO:0000256" key="7">
    <source>
        <dbReference type="ARBA" id="ARBA00023136"/>
    </source>
</evidence>
<dbReference type="GO" id="GO:0016020">
    <property type="term" value="C:membrane"/>
    <property type="evidence" value="ECO:0007669"/>
    <property type="project" value="UniProtKB-SubCell"/>
</dbReference>
<feature type="repeat" description="Solcar" evidence="8">
    <location>
        <begin position="227"/>
        <end position="314"/>
    </location>
</feature>
<gene>
    <name evidence="10" type="ORF">HAND00432_LOCUS9677</name>
</gene>
<comment type="subcellular location">
    <subcellularLocation>
        <location evidence="1">Membrane</location>
        <topology evidence="1">Multi-pass membrane protein</topology>
    </subcellularLocation>
</comment>
<organism evidence="10">
    <name type="scientific">Hemiselmis andersenii</name>
    <name type="common">Cryptophyte alga</name>
    <dbReference type="NCBI Taxonomy" id="464988"/>
    <lineage>
        <taxon>Eukaryota</taxon>
        <taxon>Cryptophyceae</taxon>
        <taxon>Cryptomonadales</taxon>
        <taxon>Hemiselmidaceae</taxon>
        <taxon>Hemiselmis</taxon>
    </lineage>
</organism>
<evidence type="ECO:0000256" key="6">
    <source>
        <dbReference type="ARBA" id="ARBA00022989"/>
    </source>
</evidence>
<keyword evidence="5" id="KW-0677">Repeat</keyword>
<dbReference type="InterPro" id="IPR018108">
    <property type="entry name" value="MCP_transmembrane"/>
</dbReference>
<evidence type="ECO:0000256" key="1">
    <source>
        <dbReference type="ARBA" id="ARBA00004141"/>
    </source>
</evidence>
<evidence type="ECO:0000313" key="10">
    <source>
        <dbReference type="EMBL" id="CAD8955139.1"/>
    </source>
</evidence>
<dbReference type="PRINTS" id="PR00926">
    <property type="entry name" value="MITOCARRIER"/>
</dbReference>
<feature type="repeat" description="Solcar" evidence="8">
    <location>
        <begin position="134"/>
        <end position="218"/>
    </location>
</feature>
<keyword evidence="7 8" id="KW-0472">Membrane</keyword>
<dbReference type="PROSITE" id="PS50920">
    <property type="entry name" value="SOLCAR"/>
    <property type="match status" value="3"/>
</dbReference>
<dbReference type="SUPFAM" id="SSF103506">
    <property type="entry name" value="Mitochondrial carrier"/>
    <property type="match status" value="1"/>
</dbReference>
<proteinExistence type="inferred from homology"/>
<dbReference type="InterPro" id="IPR002067">
    <property type="entry name" value="MCP"/>
</dbReference>
<evidence type="ECO:0000256" key="5">
    <source>
        <dbReference type="ARBA" id="ARBA00022737"/>
    </source>
</evidence>
<dbReference type="InterPro" id="IPR023395">
    <property type="entry name" value="MCP_dom_sf"/>
</dbReference>
<dbReference type="GO" id="GO:0055085">
    <property type="term" value="P:transmembrane transport"/>
    <property type="evidence" value="ECO:0007669"/>
    <property type="project" value="InterPro"/>
</dbReference>
<keyword evidence="6" id="KW-1133">Transmembrane helix</keyword>
<evidence type="ECO:0000256" key="9">
    <source>
        <dbReference type="RuleBase" id="RU000488"/>
    </source>
</evidence>
<name>A0A6U4ULH9_HEMAN</name>